<proteinExistence type="predicted"/>
<feature type="domain" description="Protein kinase" evidence="9">
    <location>
        <begin position="278"/>
        <end position="562"/>
    </location>
</feature>
<dbReference type="GO" id="GO:0004674">
    <property type="term" value="F:protein serine/threonine kinase activity"/>
    <property type="evidence" value="ECO:0007669"/>
    <property type="project" value="UniProtKB-KW"/>
</dbReference>
<keyword evidence="1" id="KW-0723">Serine/threonine-protein kinase</keyword>
<organism evidence="11 12">
    <name type="scientific">Gonium pectorale</name>
    <name type="common">Green alga</name>
    <dbReference type="NCBI Taxonomy" id="33097"/>
    <lineage>
        <taxon>Eukaryota</taxon>
        <taxon>Viridiplantae</taxon>
        <taxon>Chlorophyta</taxon>
        <taxon>core chlorophytes</taxon>
        <taxon>Chlorophyceae</taxon>
        <taxon>CS clade</taxon>
        <taxon>Chlamydomonadales</taxon>
        <taxon>Volvocaceae</taxon>
        <taxon>Gonium</taxon>
    </lineage>
</organism>
<evidence type="ECO:0000256" key="1">
    <source>
        <dbReference type="ARBA" id="ARBA00022527"/>
    </source>
</evidence>
<dbReference type="Pfam" id="PF00571">
    <property type="entry name" value="CBS"/>
    <property type="match status" value="2"/>
</dbReference>
<keyword evidence="2" id="KW-0808">Transferase</keyword>
<evidence type="ECO:0000259" key="10">
    <source>
        <dbReference type="PROSITE" id="PS51371"/>
    </source>
</evidence>
<keyword evidence="4" id="KW-0418">Kinase</keyword>
<dbReference type="InterPro" id="IPR000644">
    <property type="entry name" value="CBS_dom"/>
</dbReference>
<comment type="caution">
    <text evidence="11">The sequence shown here is derived from an EMBL/GenBank/DDBJ whole genome shotgun (WGS) entry which is preliminary data.</text>
</comment>
<evidence type="ECO:0000256" key="8">
    <source>
        <dbReference type="SAM" id="MobiDB-lite"/>
    </source>
</evidence>
<evidence type="ECO:0000313" key="12">
    <source>
        <dbReference type="Proteomes" id="UP000075714"/>
    </source>
</evidence>
<feature type="region of interest" description="Disordered" evidence="8">
    <location>
        <begin position="310"/>
        <end position="329"/>
    </location>
</feature>
<dbReference type="SMART" id="SM00220">
    <property type="entry name" value="S_TKc"/>
    <property type="match status" value="1"/>
</dbReference>
<dbReference type="InterPro" id="IPR011009">
    <property type="entry name" value="Kinase-like_dom_sf"/>
</dbReference>
<dbReference type="PROSITE" id="PS51371">
    <property type="entry name" value="CBS"/>
    <property type="match status" value="1"/>
</dbReference>
<feature type="compositionally biased region" description="Low complexity" evidence="8">
    <location>
        <begin position="208"/>
        <end position="227"/>
    </location>
</feature>
<dbReference type="OrthoDB" id="542242at2759"/>
<dbReference type="CDD" id="cd02205">
    <property type="entry name" value="CBS_pair_SF"/>
    <property type="match status" value="1"/>
</dbReference>
<dbReference type="Proteomes" id="UP000075714">
    <property type="component" value="Unassembled WGS sequence"/>
</dbReference>
<evidence type="ECO:0000256" key="2">
    <source>
        <dbReference type="ARBA" id="ARBA00022679"/>
    </source>
</evidence>
<dbReference type="SUPFAM" id="SSF56112">
    <property type="entry name" value="Protein kinase-like (PK-like)"/>
    <property type="match status" value="1"/>
</dbReference>
<dbReference type="CDD" id="cd13999">
    <property type="entry name" value="STKc_MAP3K-like"/>
    <property type="match status" value="1"/>
</dbReference>
<evidence type="ECO:0000256" key="5">
    <source>
        <dbReference type="ARBA" id="ARBA00022840"/>
    </source>
</evidence>
<dbReference type="PROSITE" id="PS50011">
    <property type="entry name" value="PROTEIN_KINASE_DOM"/>
    <property type="match status" value="1"/>
</dbReference>
<dbReference type="Gene3D" id="1.10.510.10">
    <property type="entry name" value="Transferase(Phosphotransferase) domain 1"/>
    <property type="match status" value="1"/>
</dbReference>
<evidence type="ECO:0000256" key="7">
    <source>
        <dbReference type="PROSITE-ProRule" id="PRU10141"/>
    </source>
</evidence>
<dbReference type="PANTHER" id="PTHR44329">
    <property type="entry name" value="SERINE/THREONINE-PROTEIN KINASE TNNI3K-RELATED"/>
    <property type="match status" value="1"/>
</dbReference>
<dbReference type="AlphaFoldDB" id="A0A150H2A0"/>
<dbReference type="PROSITE" id="PS00108">
    <property type="entry name" value="PROTEIN_KINASE_ST"/>
    <property type="match status" value="1"/>
</dbReference>
<name>A0A150H2A0_GONPE</name>
<dbReference type="PANTHER" id="PTHR44329:SF298">
    <property type="entry name" value="MIXED LINEAGE KINASE DOMAIN-LIKE PROTEIN"/>
    <property type="match status" value="1"/>
</dbReference>
<dbReference type="GO" id="GO:0005524">
    <property type="term" value="F:ATP binding"/>
    <property type="evidence" value="ECO:0007669"/>
    <property type="project" value="UniProtKB-UniRule"/>
</dbReference>
<dbReference type="Gene3D" id="3.30.200.20">
    <property type="entry name" value="Phosphorylase Kinase, domain 1"/>
    <property type="match status" value="1"/>
</dbReference>
<dbReference type="Gene3D" id="3.10.580.10">
    <property type="entry name" value="CBS-domain"/>
    <property type="match status" value="1"/>
</dbReference>
<gene>
    <name evidence="11" type="ORF">GPECTOR_1g200</name>
</gene>
<reference evidence="12" key="1">
    <citation type="journal article" date="2016" name="Nat. Commun.">
        <title>The Gonium pectorale genome demonstrates co-option of cell cycle regulation during the evolution of multicellularity.</title>
        <authorList>
            <person name="Hanschen E.R."/>
            <person name="Marriage T.N."/>
            <person name="Ferris P.J."/>
            <person name="Hamaji T."/>
            <person name="Toyoda A."/>
            <person name="Fujiyama A."/>
            <person name="Neme R."/>
            <person name="Noguchi H."/>
            <person name="Minakuchi Y."/>
            <person name="Suzuki M."/>
            <person name="Kawai-Toyooka H."/>
            <person name="Smith D.R."/>
            <person name="Sparks H."/>
            <person name="Anderson J."/>
            <person name="Bakaric R."/>
            <person name="Luria V."/>
            <person name="Karger A."/>
            <person name="Kirschner M.W."/>
            <person name="Durand P.M."/>
            <person name="Michod R.E."/>
            <person name="Nozaki H."/>
            <person name="Olson B.J."/>
        </authorList>
    </citation>
    <scope>NUCLEOTIDE SEQUENCE [LARGE SCALE GENOMIC DNA]</scope>
    <source>
        <strain evidence="12">NIES-2863</strain>
    </source>
</reference>
<evidence type="ECO:0000256" key="3">
    <source>
        <dbReference type="ARBA" id="ARBA00022741"/>
    </source>
</evidence>
<dbReference type="InterPro" id="IPR051681">
    <property type="entry name" value="Ser/Thr_Kinases-Pseudokinases"/>
</dbReference>
<keyword evidence="5 7" id="KW-0067">ATP-binding</keyword>
<dbReference type="PROSITE" id="PS00107">
    <property type="entry name" value="PROTEIN_KINASE_ATP"/>
    <property type="match status" value="1"/>
</dbReference>
<dbReference type="Pfam" id="PF07714">
    <property type="entry name" value="PK_Tyr_Ser-Thr"/>
    <property type="match status" value="1"/>
</dbReference>
<dbReference type="InterPro" id="IPR017441">
    <property type="entry name" value="Protein_kinase_ATP_BS"/>
</dbReference>
<dbReference type="SMART" id="SM00116">
    <property type="entry name" value="CBS"/>
    <property type="match status" value="2"/>
</dbReference>
<dbReference type="InterPro" id="IPR008271">
    <property type="entry name" value="Ser/Thr_kinase_AS"/>
</dbReference>
<sequence length="634" mass="68270">MSHPARSISAEAELGQAKSMMQRYNISALLVDTGGAAPGFITKRDFLKVQFSRSFKRTKVKDVMTQPVIYVDINLPIEQCSRVLEANGVRRVLVHDPSRATSENPLSGFVGVVSDADLFKCMGAPALSPVVGSMSNSGEAGSGPSLAGGAWPQQQQHRLPTLPSLPSASTPLPSIGSLTPAAAQQGRSLMHAVQQQPHQKQQPPPALQPLSSAASTASVSTAGPSHAPSLAAASAADAAAALAMAGSNGSMIRLHGEASLADRYRCAAALWELDFNELEVTRRIGEGSFGEVLLASFRGTKVAVKRLRGFDLGPDNPDTGGPGEPGPSPTQMPIFRQFFEREIEILATIRHPNVVNFIGACHTPPNVCLVTEYCARGSLDHLLHKTNIHVDTVKKVEFSMDIARGMSCLHSQKPPIIHRDLKTANLLVSARFEVKVADFGLSRIKDHAQLINSRAGLEGTVEYAAPEVLRGEPYTEKCDIWSYAVLLWEIIHRQRPYADADVPVYILMMSLGNGTLRLPPVREELATPGLARLVDRCMAWYPADRPSFREVLHVLEAEYKILRGKAAGEFTERQNMPLADPHYPPAPTAVPRSDSASSMVVLPGAAPAAPADHPSHAPAAPEHSISTRRRRGRA</sequence>
<evidence type="ECO:0008006" key="13">
    <source>
        <dbReference type="Google" id="ProtNLM"/>
    </source>
</evidence>
<dbReference type="InterPro" id="IPR046342">
    <property type="entry name" value="CBS_dom_sf"/>
</dbReference>
<dbReference type="STRING" id="33097.A0A150H2A0"/>
<feature type="compositionally biased region" description="Low complexity" evidence="8">
    <location>
        <begin position="603"/>
        <end position="621"/>
    </location>
</feature>
<feature type="region of interest" description="Disordered" evidence="8">
    <location>
        <begin position="575"/>
        <end position="634"/>
    </location>
</feature>
<protein>
    <recommendedName>
        <fullName evidence="13">Protein kinase domain-containing protein</fullName>
    </recommendedName>
</protein>
<keyword evidence="12" id="KW-1185">Reference proteome</keyword>
<dbReference type="EMBL" id="LSYV01000002">
    <property type="protein sequence ID" value="KXZ56231.1"/>
    <property type="molecule type" value="Genomic_DNA"/>
</dbReference>
<feature type="domain" description="CBS" evidence="10">
    <location>
        <begin position="64"/>
        <end position="130"/>
    </location>
</feature>
<evidence type="ECO:0000256" key="6">
    <source>
        <dbReference type="PROSITE-ProRule" id="PRU00703"/>
    </source>
</evidence>
<feature type="region of interest" description="Disordered" evidence="8">
    <location>
        <begin position="133"/>
        <end position="227"/>
    </location>
</feature>
<dbReference type="SUPFAM" id="SSF54631">
    <property type="entry name" value="CBS-domain pair"/>
    <property type="match status" value="1"/>
</dbReference>
<keyword evidence="6" id="KW-0129">CBS domain</keyword>
<keyword evidence="3 7" id="KW-0547">Nucleotide-binding</keyword>
<feature type="binding site" evidence="7">
    <location>
        <position position="305"/>
    </location>
    <ligand>
        <name>ATP</name>
        <dbReference type="ChEBI" id="CHEBI:30616"/>
    </ligand>
</feature>
<accession>A0A150H2A0</accession>
<dbReference type="InterPro" id="IPR001245">
    <property type="entry name" value="Ser-Thr/Tyr_kinase_cat_dom"/>
</dbReference>
<evidence type="ECO:0000259" key="9">
    <source>
        <dbReference type="PROSITE" id="PS50011"/>
    </source>
</evidence>
<evidence type="ECO:0000256" key="4">
    <source>
        <dbReference type="ARBA" id="ARBA00022777"/>
    </source>
</evidence>
<feature type="compositionally biased region" description="Low complexity" evidence="8">
    <location>
        <begin position="159"/>
        <end position="174"/>
    </location>
</feature>
<dbReference type="InterPro" id="IPR000719">
    <property type="entry name" value="Prot_kinase_dom"/>
</dbReference>
<evidence type="ECO:0000313" key="11">
    <source>
        <dbReference type="EMBL" id="KXZ56231.1"/>
    </source>
</evidence>